<dbReference type="EMBL" id="JAZDQV010000010">
    <property type="protein sequence ID" value="MEE1878078.1"/>
    <property type="molecule type" value="Genomic_DNA"/>
</dbReference>
<dbReference type="RefSeq" id="WP_354145183.1">
    <property type="nucleotide sequence ID" value="NZ_JAZDQV010000010.1"/>
</dbReference>
<dbReference type="PANTHER" id="PTHR33361">
    <property type="entry name" value="GLR0591 PROTEIN"/>
    <property type="match status" value="1"/>
</dbReference>
<keyword evidence="3" id="KW-1185">Reference proteome</keyword>
<accession>A0ABU7GGV1</accession>
<name>A0ABU7GGV1_9SPHN</name>
<evidence type="ECO:0000313" key="2">
    <source>
        <dbReference type="EMBL" id="MEE1878078.1"/>
    </source>
</evidence>
<evidence type="ECO:0000313" key="3">
    <source>
        <dbReference type="Proteomes" id="UP001343492"/>
    </source>
</evidence>
<evidence type="ECO:0000256" key="1">
    <source>
        <dbReference type="SAM" id="SignalP"/>
    </source>
</evidence>
<gene>
    <name evidence="2" type="ORF">VRS74_10330</name>
</gene>
<protein>
    <submittedName>
        <fullName evidence="2">DUF885 domain-containing protein</fullName>
    </submittedName>
</protein>
<keyword evidence="1" id="KW-0732">Signal</keyword>
<dbReference type="Proteomes" id="UP001343492">
    <property type="component" value="Unassembled WGS sequence"/>
</dbReference>
<proteinExistence type="predicted"/>
<feature type="chain" id="PRO_5046591241" evidence="1">
    <location>
        <begin position="23"/>
        <end position="607"/>
    </location>
</feature>
<dbReference type="PANTHER" id="PTHR33361:SF16">
    <property type="entry name" value="DUF885 DOMAIN-CONTAINING PROTEIN"/>
    <property type="match status" value="1"/>
</dbReference>
<feature type="signal peptide" evidence="1">
    <location>
        <begin position="1"/>
        <end position="22"/>
    </location>
</feature>
<organism evidence="2 3">
    <name type="scientific">Altererythrobacter litoralis</name>
    <dbReference type="NCBI Taxonomy" id="3113904"/>
    <lineage>
        <taxon>Bacteria</taxon>
        <taxon>Pseudomonadati</taxon>
        <taxon>Pseudomonadota</taxon>
        <taxon>Alphaproteobacteria</taxon>
        <taxon>Sphingomonadales</taxon>
        <taxon>Erythrobacteraceae</taxon>
        <taxon>Altererythrobacter</taxon>
    </lineage>
</organism>
<comment type="caution">
    <text evidence="2">The sequence shown here is derived from an EMBL/GenBank/DDBJ whole genome shotgun (WGS) entry which is preliminary data.</text>
</comment>
<dbReference type="InterPro" id="IPR010281">
    <property type="entry name" value="DUF885"/>
</dbReference>
<reference evidence="2 3" key="1">
    <citation type="submission" date="2024-01" db="EMBL/GenBank/DDBJ databases">
        <title>The genome sequence of Erythrobacteraceae sp. strain 1XM1-14.</title>
        <authorList>
            <person name="Liu Y."/>
        </authorList>
    </citation>
    <scope>NUCLEOTIDE SEQUENCE [LARGE SCALE GENOMIC DNA]</scope>
    <source>
        <strain evidence="2 3">1XM1-14</strain>
    </source>
</reference>
<dbReference type="Pfam" id="PF05960">
    <property type="entry name" value="DUF885"/>
    <property type="match status" value="1"/>
</dbReference>
<sequence length="607" mass="67830">MKLIRTALLATALALPVAPVLAEQNGDASAAAAAPSAQQAEHDKLFKLFAESDERSLDLNPVGRLFRGDTKNAGRLGDYLTDAHFLAVRTDIQLNLALLALVDRSKLSETDQLAYDVFKYTQEQDLRASSDEIRALTEVRPVNHFSGFHTFYPNFASGKSVAPFKTIENYEDNLTRHDDYIAVTDRAIARFREGMKSGVVETKLTIGNVIAQLDTQLAIPVAESQFMGPVGMFPEDFSAEDKARLTAAYEAKTNEINAVHARLRDFLRDEYLPVAREQVSLSQMKGGDKLYAMLIEQTTTLPLTADYIHNLGLSEVARVKGELEKLKKEVGFKGTLNEFFDYVRTDAKFKPKSREALTQSYYDIGKEVDAKIGDYFSLLPKTPLKIEPYDPSIEQFSAGGSYRQGAPDGSRPGTFYFNAYDLPSRLTTGNVTLYLHEGAPGHHFQISLAQENADLPAFMRFGGTSSFIEGWGLYAETLGYEMGFFKDPWNRYGTLQDEQMRAMRLVVDTGLHAKGWSREQAIDYMLANSGMTRTEVVSEVERYIAIPSQALAYKIGALKIQELRQRAQKELGKKFDIKEFHAQVLNTGGLPLAVLEQKIDRWIASQK</sequence>